<gene>
    <name evidence="2" type="ORF">PanWU01x14_187620</name>
</gene>
<dbReference type="AlphaFoldDB" id="A0A2P5C328"/>
<organism evidence="2 3">
    <name type="scientific">Parasponia andersonii</name>
    <name type="common">Sponia andersonii</name>
    <dbReference type="NCBI Taxonomy" id="3476"/>
    <lineage>
        <taxon>Eukaryota</taxon>
        <taxon>Viridiplantae</taxon>
        <taxon>Streptophyta</taxon>
        <taxon>Embryophyta</taxon>
        <taxon>Tracheophyta</taxon>
        <taxon>Spermatophyta</taxon>
        <taxon>Magnoliopsida</taxon>
        <taxon>eudicotyledons</taxon>
        <taxon>Gunneridae</taxon>
        <taxon>Pentapetalae</taxon>
        <taxon>rosids</taxon>
        <taxon>fabids</taxon>
        <taxon>Rosales</taxon>
        <taxon>Cannabaceae</taxon>
        <taxon>Parasponia</taxon>
    </lineage>
</organism>
<name>A0A2P5C328_PARAD</name>
<reference evidence="3" key="1">
    <citation type="submission" date="2016-06" db="EMBL/GenBank/DDBJ databases">
        <title>Parallel loss of symbiosis genes in relatives of nitrogen-fixing non-legume Parasponia.</title>
        <authorList>
            <person name="Van Velzen R."/>
            <person name="Holmer R."/>
            <person name="Bu F."/>
            <person name="Rutten L."/>
            <person name="Van Zeijl A."/>
            <person name="Liu W."/>
            <person name="Santuari L."/>
            <person name="Cao Q."/>
            <person name="Sharma T."/>
            <person name="Shen D."/>
            <person name="Roswanjaya Y."/>
            <person name="Wardhani T."/>
            <person name="Kalhor M.S."/>
            <person name="Jansen J."/>
            <person name="Van den Hoogen J."/>
            <person name="Gungor B."/>
            <person name="Hartog M."/>
            <person name="Hontelez J."/>
            <person name="Verver J."/>
            <person name="Yang W.-C."/>
            <person name="Schijlen E."/>
            <person name="Repin R."/>
            <person name="Schilthuizen M."/>
            <person name="Schranz E."/>
            <person name="Heidstra R."/>
            <person name="Miyata K."/>
            <person name="Fedorova E."/>
            <person name="Kohlen W."/>
            <person name="Bisseling T."/>
            <person name="Smit S."/>
            <person name="Geurts R."/>
        </authorList>
    </citation>
    <scope>NUCLEOTIDE SEQUENCE [LARGE SCALE GENOMIC DNA]</scope>
    <source>
        <strain evidence="3">cv. WU1-14</strain>
    </source>
</reference>
<sequence>MVVTPDPIEVSTSERGHDEEKKGVTRGNSRDVVTSLEARVSRLDSNLGTLGEQIDDLDGRYDGLETEDAKIYNGIKDVLGELEADLRREIESLHLEIGKVRDLFQRKLTNVLLRVDEIGGDFALYKRAVATGVTTTITIETKKVEVPKPKTFNGT</sequence>
<feature type="compositionally biased region" description="Basic and acidic residues" evidence="1">
    <location>
        <begin position="12"/>
        <end position="23"/>
    </location>
</feature>
<dbReference type="EMBL" id="JXTB01000183">
    <property type="protein sequence ID" value="PON55447.1"/>
    <property type="molecule type" value="Genomic_DNA"/>
</dbReference>
<proteinExistence type="predicted"/>
<evidence type="ECO:0000313" key="2">
    <source>
        <dbReference type="EMBL" id="PON55447.1"/>
    </source>
</evidence>
<protein>
    <submittedName>
        <fullName evidence="2">Uncharacterized protein</fullName>
    </submittedName>
</protein>
<dbReference type="Proteomes" id="UP000237105">
    <property type="component" value="Unassembled WGS sequence"/>
</dbReference>
<keyword evidence="3" id="KW-1185">Reference proteome</keyword>
<comment type="caution">
    <text evidence="2">The sequence shown here is derived from an EMBL/GenBank/DDBJ whole genome shotgun (WGS) entry which is preliminary data.</text>
</comment>
<evidence type="ECO:0000256" key="1">
    <source>
        <dbReference type="SAM" id="MobiDB-lite"/>
    </source>
</evidence>
<feature type="region of interest" description="Disordered" evidence="1">
    <location>
        <begin position="1"/>
        <end position="29"/>
    </location>
</feature>
<accession>A0A2P5C328</accession>
<evidence type="ECO:0000313" key="3">
    <source>
        <dbReference type="Proteomes" id="UP000237105"/>
    </source>
</evidence>